<accession>A0A916JBY8</accession>
<keyword evidence="2" id="KW-0119">Carbohydrate metabolism</keyword>
<dbReference type="GO" id="GO:0006006">
    <property type="term" value="P:glucose metabolic process"/>
    <property type="evidence" value="ECO:0007669"/>
    <property type="project" value="UniProtKB-KW"/>
</dbReference>
<proteinExistence type="inferred from homology"/>
<evidence type="ECO:0000313" key="3">
    <source>
        <dbReference type="EMBL" id="CAG4994397.1"/>
    </source>
</evidence>
<reference evidence="3" key="1">
    <citation type="submission" date="2021-04" db="EMBL/GenBank/DDBJ databases">
        <authorList>
            <person name="Rodrigo-Torres L."/>
            <person name="Arahal R. D."/>
            <person name="Lucena T."/>
        </authorList>
    </citation>
    <scope>NUCLEOTIDE SEQUENCE</scope>
    <source>
        <strain evidence="3">CECT 9275</strain>
    </source>
</reference>
<sequence length="369" mass="40325">MITRKIFLAISFLIISMMTTLAQKTREILYVGTYTQKGEGIYVYEFDRKNLSFKELQVLVNKNSPSFLEFHPNKKYLYSANEGNSTISAYAIDQTTGKLSVINDKPAQGRGPCHVSVDPKGRFIYVSNYGSGDLAVYLLEKDGSIGALADTIQDKGAPGQKPHMHSIIPSADGRYIYASDLGIDKIMVYAVNQKTGKLTPAAVPFAEVKAGDGPRHFAIHPNGNFGYSACELASVVNSFKIVKGTGALVPLERVTMLPADFSGKSYAADIHFSPDGKFLYASNRGHESLAIYAVDSSTGKLTVAGHADTHGKHPRNFMIDEKGQLAIVTNRDNNNVVFFNRNTGNGQLTYTGKEISVPTPVCVKQYFLK</sequence>
<dbReference type="AlphaFoldDB" id="A0A916JBY8"/>
<dbReference type="EMBL" id="CAJRAF010000001">
    <property type="protein sequence ID" value="CAG4994397.1"/>
    <property type="molecule type" value="Genomic_DNA"/>
</dbReference>
<evidence type="ECO:0000313" key="4">
    <source>
        <dbReference type="Proteomes" id="UP000680038"/>
    </source>
</evidence>
<name>A0A916JBY8_9BACT</name>
<dbReference type="EC" id="3.1.1.31" evidence="3"/>
<comment type="caution">
    <text evidence="3">The sequence shown here is derived from an EMBL/GenBank/DDBJ whole genome shotgun (WGS) entry which is preliminary data.</text>
</comment>
<gene>
    <name evidence="3" type="primary">pgl_2</name>
    <name evidence="3" type="ORF">DYBT9275_01383</name>
</gene>
<evidence type="ECO:0000256" key="2">
    <source>
        <dbReference type="ARBA" id="ARBA00022526"/>
    </source>
</evidence>
<keyword evidence="4" id="KW-1185">Reference proteome</keyword>
<dbReference type="PANTHER" id="PTHR30344">
    <property type="entry name" value="6-PHOSPHOGLUCONOLACTONASE-RELATED"/>
    <property type="match status" value="1"/>
</dbReference>
<dbReference type="GO" id="GO:0017057">
    <property type="term" value="F:6-phosphogluconolactonase activity"/>
    <property type="evidence" value="ECO:0007669"/>
    <property type="project" value="UniProtKB-EC"/>
</dbReference>
<dbReference type="Pfam" id="PF10282">
    <property type="entry name" value="Lactonase"/>
    <property type="match status" value="1"/>
</dbReference>
<dbReference type="Proteomes" id="UP000680038">
    <property type="component" value="Unassembled WGS sequence"/>
</dbReference>
<keyword evidence="3" id="KW-0378">Hydrolase</keyword>
<dbReference type="SUPFAM" id="SSF51004">
    <property type="entry name" value="C-terminal (heme d1) domain of cytochrome cd1-nitrite reductase"/>
    <property type="match status" value="1"/>
</dbReference>
<evidence type="ECO:0000256" key="1">
    <source>
        <dbReference type="ARBA" id="ARBA00005564"/>
    </source>
</evidence>
<dbReference type="InterPro" id="IPR015943">
    <property type="entry name" value="WD40/YVTN_repeat-like_dom_sf"/>
</dbReference>
<dbReference type="RefSeq" id="WP_229252670.1">
    <property type="nucleotide sequence ID" value="NZ_CAJRAF010000001.1"/>
</dbReference>
<dbReference type="PANTHER" id="PTHR30344:SF1">
    <property type="entry name" value="6-PHOSPHOGLUCONOLACTONASE"/>
    <property type="match status" value="1"/>
</dbReference>
<dbReference type="InterPro" id="IPR019405">
    <property type="entry name" value="Lactonase_7-beta_prop"/>
</dbReference>
<protein>
    <submittedName>
        <fullName evidence="3">6-phosphogluconolactonase</fullName>
        <ecNumber evidence="3">3.1.1.31</ecNumber>
    </submittedName>
</protein>
<organism evidence="3 4">
    <name type="scientific">Dyadobacter helix</name>
    <dbReference type="NCBI Taxonomy" id="2822344"/>
    <lineage>
        <taxon>Bacteria</taxon>
        <taxon>Pseudomonadati</taxon>
        <taxon>Bacteroidota</taxon>
        <taxon>Cytophagia</taxon>
        <taxon>Cytophagales</taxon>
        <taxon>Spirosomataceae</taxon>
        <taxon>Dyadobacter</taxon>
    </lineage>
</organism>
<dbReference type="GO" id="GO:0005829">
    <property type="term" value="C:cytosol"/>
    <property type="evidence" value="ECO:0007669"/>
    <property type="project" value="TreeGrafter"/>
</dbReference>
<keyword evidence="2" id="KW-0313">Glucose metabolism</keyword>
<dbReference type="Gene3D" id="2.130.10.10">
    <property type="entry name" value="YVTN repeat-like/Quinoprotein amine dehydrogenase"/>
    <property type="match status" value="1"/>
</dbReference>
<comment type="similarity">
    <text evidence="1">Belongs to the cycloisomerase 2 family.</text>
</comment>
<dbReference type="InterPro" id="IPR011048">
    <property type="entry name" value="Haem_d1_sf"/>
</dbReference>
<dbReference type="InterPro" id="IPR050282">
    <property type="entry name" value="Cycloisomerase_2"/>
</dbReference>